<proteinExistence type="inferred from homology"/>
<dbReference type="AlphaFoldDB" id="A0A4Q7Y5W8"/>
<evidence type="ECO:0000256" key="2">
    <source>
        <dbReference type="ARBA" id="ARBA00009773"/>
    </source>
</evidence>
<evidence type="ECO:0000256" key="5">
    <source>
        <dbReference type="ARBA" id="ARBA00022692"/>
    </source>
</evidence>
<name>A0A4Q7Y5W8_9ACTN</name>
<keyword evidence="4" id="KW-1003">Cell membrane</keyword>
<evidence type="ECO:0000256" key="7">
    <source>
        <dbReference type="ARBA" id="ARBA00023136"/>
    </source>
</evidence>
<keyword evidence="5 9" id="KW-0812">Transmembrane</keyword>
<reference evidence="10 11" key="1">
    <citation type="submission" date="2019-02" db="EMBL/GenBank/DDBJ databases">
        <title>Sequencing the genomes of 1000 actinobacteria strains.</title>
        <authorList>
            <person name="Klenk H.-P."/>
        </authorList>
    </citation>
    <scope>NUCLEOTIDE SEQUENCE [LARGE SCALE GENOMIC DNA]</scope>
    <source>
        <strain evidence="10 11">DSM 44509</strain>
    </source>
</reference>
<feature type="region of interest" description="Disordered" evidence="8">
    <location>
        <begin position="1"/>
        <end position="28"/>
    </location>
</feature>
<sequence>MAERTAASAGEPTEARHGPPRPTALPPPDRVTLLQREATIAGRFLVLGLAAVGAIWLVLQVQFVAAAVVLGLAQVAMLWPIARRLRRHGVPPALAAILCVVAYLAFFVSVLGFLVLQLIGAWPGLVDAGIDAVDSVAEWTQDRTDDLNNAGLEQVLGQLEDSVNAALGGLGGAAAQGLNAASQVVTVLVIALFFTLFGLTSGDRLWRQFVRVLSVEHRAPTEAAFRAGMRTAGAWFYAATATGLIDGVLIGAGLWALGVPLALPIGALTFLFGYVPLVGATIAGAVAVAVAGVTGGWTTALWALLIVVVVQQIEGNVLAPLLLSRAISFHPLVVLLLTTGAASAFGLLGLFLAVPVAGVLAAAVQAWRREVRRPVEEPAADLDAEAGSPGADGPHTARPAAHTP</sequence>
<feature type="transmembrane region" description="Helical" evidence="9">
    <location>
        <begin position="344"/>
        <end position="364"/>
    </location>
</feature>
<dbReference type="GO" id="GO:0055085">
    <property type="term" value="P:transmembrane transport"/>
    <property type="evidence" value="ECO:0007669"/>
    <property type="project" value="TreeGrafter"/>
</dbReference>
<evidence type="ECO:0000256" key="9">
    <source>
        <dbReference type="SAM" id="Phobius"/>
    </source>
</evidence>
<feature type="transmembrane region" description="Helical" evidence="9">
    <location>
        <begin position="63"/>
        <end position="82"/>
    </location>
</feature>
<feature type="region of interest" description="Disordered" evidence="8">
    <location>
        <begin position="378"/>
        <end position="404"/>
    </location>
</feature>
<evidence type="ECO:0000313" key="10">
    <source>
        <dbReference type="EMBL" id="RZU32332.1"/>
    </source>
</evidence>
<dbReference type="Proteomes" id="UP000292507">
    <property type="component" value="Unassembled WGS sequence"/>
</dbReference>
<feature type="transmembrane region" description="Helical" evidence="9">
    <location>
        <begin position="40"/>
        <end position="57"/>
    </location>
</feature>
<feature type="transmembrane region" description="Helical" evidence="9">
    <location>
        <begin position="180"/>
        <end position="199"/>
    </location>
</feature>
<evidence type="ECO:0000256" key="4">
    <source>
        <dbReference type="ARBA" id="ARBA00022475"/>
    </source>
</evidence>
<organism evidence="10 11">
    <name type="scientific">Blastococcus saxobsidens</name>
    <dbReference type="NCBI Taxonomy" id="138336"/>
    <lineage>
        <taxon>Bacteria</taxon>
        <taxon>Bacillati</taxon>
        <taxon>Actinomycetota</taxon>
        <taxon>Actinomycetes</taxon>
        <taxon>Geodermatophilales</taxon>
        <taxon>Geodermatophilaceae</taxon>
        <taxon>Blastococcus</taxon>
    </lineage>
</organism>
<dbReference type="InterPro" id="IPR002549">
    <property type="entry name" value="AI-2E-like"/>
</dbReference>
<evidence type="ECO:0000313" key="11">
    <source>
        <dbReference type="Proteomes" id="UP000292507"/>
    </source>
</evidence>
<comment type="caution">
    <text evidence="10">The sequence shown here is derived from an EMBL/GenBank/DDBJ whole genome shotgun (WGS) entry which is preliminary data.</text>
</comment>
<keyword evidence="6 9" id="KW-1133">Transmembrane helix</keyword>
<protein>
    <submittedName>
        <fullName evidence="10">Putative PurR-regulated permease PerM</fullName>
    </submittedName>
</protein>
<gene>
    <name evidence="10" type="ORF">BKA19_2027</name>
</gene>
<feature type="transmembrane region" description="Helical" evidence="9">
    <location>
        <begin position="94"/>
        <end position="119"/>
    </location>
</feature>
<feature type="transmembrane region" description="Helical" evidence="9">
    <location>
        <begin position="234"/>
        <end position="257"/>
    </location>
</feature>
<keyword evidence="11" id="KW-1185">Reference proteome</keyword>
<comment type="subcellular location">
    <subcellularLocation>
        <location evidence="1">Cell membrane</location>
        <topology evidence="1">Multi-pass membrane protein</topology>
    </subcellularLocation>
</comment>
<keyword evidence="3" id="KW-0813">Transport</keyword>
<accession>A0A4Q7Y5W8</accession>
<comment type="similarity">
    <text evidence="2">Belongs to the autoinducer-2 exporter (AI-2E) (TC 2.A.86) family.</text>
</comment>
<evidence type="ECO:0000256" key="8">
    <source>
        <dbReference type="SAM" id="MobiDB-lite"/>
    </source>
</evidence>
<dbReference type="EMBL" id="SHKV01000001">
    <property type="protein sequence ID" value="RZU32332.1"/>
    <property type="molecule type" value="Genomic_DNA"/>
</dbReference>
<evidence type="ECO:0000256" key="1">
    <source>
        <dbReference type="ARBA" id="ARBA00004651"/>
    </source>
</evidence>
<evidence type="ECO:0000256" key="3">
    <source>
        <dbReference type="ARBA" id="ARBA00022448"/>
    </source>
</evidence>
<evidence type="ECO:0000256" key="6">
    <source>
        <dbReference type="ARBA" id="ARBA00022989"/>
    </source>
</evidence>
<keyword evidence="7 9" id="KW-0472">Membrane</keyword>
<dbReference type="PANTHER" id="PTHR21716">
    <property type="entry name" value="TRANSMEMBRANE PROTEIN"/>
    <property type="match status" value="1"/>
</dbReference>
<dbReference type="Pfam" id="PF01594">
    <property type="entry name" value="AI-2E_transport"/>
    <property type="match status" value="1"/>
</dbReference>
<feature type="transmembrane region" description="Helical" evidence="9">
    <location>
        <begin position="277"/>
        <end position="310"/>
    </location>
</feature>
<dbReference type="RefSeq" id="WP_158657645.1">
    <property type="nucleotide sequence ID" value="NZ_POQT01000039.1"/>
</dbReference>
<dbReference type="GO" id="GO:0005886">
    <property type="term" value="C:plasma membrane"/>
    <property type="evidence" value="ECO:0007669"/>
    <property type="project" value="UniProtKB-SubCell"/>
</dbReference>
<dbReference type="PANTHER" id="PTHR21716:SF53">
    <property type="entry name" value="PERMEASE PERM-RELATED"/>
    <property type="match status" value="1"/>
</dbReference>